<evidence type="ECO:0008006" key="3">
    <source>
        <dbReference type="Google" id="ProtNLM"/>
    </source>
</evidence>
<organism evidence="1 2">
    <name type="scientific">Thalassotalea loyana</name>
    <dbReference type="NCBI Taxonomy" id="280483"/>
    <lineage>
        <taxon>Bacteria</taxon>
        <taxon>Pseudomonadati</taxon>
        <taxon>Pseudomonadota</taxon>
        <taxon>Gammaproteobacteria</taxon>
        <taxon>Alteromonadales</taxon>
        <taxon>Colwelliaceae</taxon>
        <taxon>Thalassotalea</taxon>
    </lineage>
</organism>
<dbReference type="Gene3D" id="1.20.120.450">
    <property type="entry name" value="dinb family like domain"/>
    <property type="match status" value="1"/>
</dbReference>
<gene>
    <name evidence="1" type="ORF">tloyanaT_28520</name>
</gene>
<dbReference type="Proteomes" id="UP001157134">
    <property type="component" value="Unassembled WGS sequence"/>
</dbReference>
<comment type="caution">
    <text evidence="1">The sequence shown here is derived from an EMBL/GenBank/DDBJ whole genome shotgun (WGS) entry which is preliminary data.</text>
</comment>
<dbReference type="RefSeq" id="WP_284299777.1">
    <property type="nucleotide sequence ID" value="NZ_BSSV01000006.1"/>
</dbReference>
<dbReference type="EMBL" id="BSSV01000006">
    <property type="protein sequence ID" value="GLX86599.1"/>
    <property type="molecule type" value="Genomic_DNA"/>
</dbReference>
<accession>A0ABQ6HGM3</accession>
<proteinExistence type="predicted"/>
<dbReference type="PANTHER" id="PTHR36922:SF1">
    <property type="entry name" value="DUF1993 DOMAIN-CONTAINING PROTEIN"/>
    <property type="match status" value="1"/>
</dbReference>
<evidence type="ECO:0000313" key="1">
    <source>
        <dbReference type="EMBL" id="GLX86599.1"/>
    </source>
</evidence>
<dbReference type="Pfam" id="PF09351">
    <property type="entry name" value="DUF1993"/>
    <property type="match status" value="1"/>
</dbReference>
<protein>
    <recommendedName>
        <fullName evidence="3">DUF1993 domain-containing protein</fullName>
    </recommendedName>
</protein>
<reference evidence="1 2" key="1">
    <citation type="submission" date="2023-03" db="EMBL/GenBank/DDBJ databases">
        <title>Thalassotalea loyana LMG 22536T draft genome sequence.</title>
        <authorList>
            <person name="Sawabe T."/>
        </authorList>
    </citation>
    <scope>NUCLEOTIDE SEQUENCE [LARGE SCALE GENOMIC DNA]</scope>
    <source>
        <strain evidence="1 2">LMG 22536</strain>
    </source>
</reference>
<dbReference type="PANTHER" id="PTHR36922">
    <property type="entry name" value="BLL2446 PROTEIN"/>
    <property type="match status" value="1"/>
</dbReference>
<name>A0ABQ6HGM3_9GAMM</name>
<dbReference type="SUPFAM" id="SSF109854">
    <property type="entry name" value="DinB/YfiT-like putative metalloenzymes"/>
    <property type="match status" value="1"/>
</dbReference>
<dbReference type="InterPro" id="IPR018531">
    <property type="entry name" value="DUF1993"/>
</dbReference>
<keyword evidence="2" id="KW-1185">Reference proteome</keyword>
<dbReference type="InterPro" id="IPR034660">
    <property type="entry name" value="DinB/YfiT-like"/>
</dbReference>
<sequence length="162" mass="18466">MDIESTRQRFIDHLSQLLVIIEKIPPNVFEASLAPNMFNLAMNAKIATNFTLRGLCPLINEDIVDFMEDSNDKQAVTNQIIHTKSFIASLTMPECIMQNKIIEKAGHREVVFTPDTFLEAYIIPNYFFHVSMVYAIARANNVQLSKGDFDGYHQYPVGFSFV</sequence>
<evidence type="ECO:0000313" key="2">
    <source>
        <dbReference type="Proteomes" id="UP001157134"/>
    </source>
</evidence>